<organism evidence="2 3">
    <name type="scientific">Proteus penneri</name>
    <dbReference type="NCBI Taxonomy" id="102862"/>
    <lineage>
        <taxon>Bacteria</taxon>
        <taxon>Pseudomonadati</taxon>
        <taxon>Pseudomonadota</taxon>
        <taxon>Gammaproteobacteria</taxon>
        <taxon>Enterobacterales</taxon>
        <taxon>Morganellaceae</taxon>
        <taxon>Proteus</taxon>
    </lineage>
</organism>
<accession>A0A0G4Q6J7</accession>
<name>A0A0G4Q6J7_9GAMM</name>
<proteinExistence type="predicted"/>
<protein>
    <submittedName>
        <fullName evidence="2">Tryptophan 2,3-dioxygenase</fullName>
    </submittedName>
</protein>
<dbReference type="Proteomes" id="UP000183920">
    <property type="component" value="Unassembled WGS sequence"/>
</dbReference>
<dbReference type="EMBL" id="CVRY01000003">
    <property type="protein sequence ID" value="CRL61538.1"/>
    <property type="molecule type" value="Genomic_DNA"/>
</dbReference>
<keyword evidence="2" id="KW-0223">Dioxygenase</keyword>
<dbReference type="GO" id="GO:0020037">
    <property type="term" value="F:heme binding"/>
    <property type="evidence" value="ECO:0007669"/>
    <property type="project" value="InterPro"/>
</dbReference>
<evidence type="ECO:0000313" key="2">
    <source>
        <dbReference type="EMBL" id="CRL61538.1"/>
    </source>
</evidence>
<dbReference type="InterPro" id="IPR037217">
    <property type="entry name" value="Trp/Indoleamine_2_3_dOase-like"/>
</dbReference>
<dbReference type="SUPFAM" id="SSF140959">
    <property type="entry name" value="Indolic compounds 2,3-dioxygenase-like"/>
    <property type="match status" value="1"/>
</dbReference>
<dbReference type="AlphaFoldDB" id="A0A0G4Q6J7"/>
<keyword evidence="2" id="KW-0560">Oxidoreductase</keyword>
<dbReference type="Gene3D" id="1.20.58.480">
    <property type="match status" value="1"/>
</dbReference>
<feature type="region of interest" description="Disordered" evidence="1">
    <location>
        <begin position="1"/>
        <end position="20"/>
    </location>
</feature>
<evidence type="ECO:0000313" key="3">
    <source>
        <dbReference type="Proteomes" id="UP000183920"/>
    </source>
</evidence>
<dbReference type="GO" id="GO:0019441">
    <property type="term" value="P:L-tryptophan catabolic process to kynurenine"/>
    <property type="evidence" value="ECO:0007669"/>
    <property type="project" value="InterPro"/>
</dbReference>
<sequence length="407" mass="47517">MVDRISEQEHLDGADSKREKSYRVTTEDSLLNNSHRCDAREILSEFHKVGKHFVTHQKLQQLAVYRDELARNSAGDWMLSFLNVVLDKFDDTYSYRSYLALDLLHWQNYTENSADYIDWQLTIITMDLIRFELEALRNNGSWLYEMAPDQRLVNMRCRRLIKCMGKVYQRMNIQWENNERDMIAICDTICSAVFLRLSDNEKLRLEYSMIPVYINHDEYIFLRILQAFETLFDWLASCLTEVIAFAKSDLKQATELLFLSANRLNEMAALFPLLSTLRVDGFHRFRDYTEGSSAIQSRSYKKVESLCSRPDAERFNSIAYRAVPEVSEEILCNPETIDDVFNLIPQDNLYKDDFHQAMESFGLGIKIWRQSHYGIAVKMLGASPGTSNTEGTAYLKEVRKIPVFKNI</sequence>
<reference evidence="3" key="1">
    <citation type="submission" date="2015-06" db="EMBL/GenBank/DDBJ databases">
        <authorList>
            <person name="Urmite Genomes"/>
        </authorList>
    </citation>
    <scope>NUCLEOTIDE SEQUENCE [LARGE SCALE GENOMIC DNA]</scope>
    <source>
        <strain evidence="3">CSUR P1867</strain>
    </source>
</reference>
<dbReference type="GO" id="GO:0046872">
    <property type="term" value="F:metal ion binding"/>
    <property type="evidence" value="ECO:0007669"/>
    <property type="project" value="InterPro"/>
</dbReference>
<dbReference type="GO" id="GO:0051213">
    <property type="term" value="F:dioxygenase activity"/>
    <property type="evidence" value="ECO:0007669"/>
    <property type="project" value="UniProtKB-KW"/>
</dbReference>
<dbReference type="RefSeq" id="WP_072063580.1">
    <property type="nucleotide sequence ID" value="NZ_CVRY01000003.1"/>
</dbReference>
<gene>
    <name evidence="2" type="primary">TDO2</name>
    <name evidence="2" type="ORF">BN1804_01519</name>
</gene>
<evidence type="ECO:0000256" key="1">
    <source>
        <dbReference type="SAM" id="MobiDB-lite"/>
    </source>
</evidence>